<gene>
    <name evidence="1" type="ORF">AKAME5_000879900</name>
</gene>
<dbReference type="Proteomes" id="UP001279410">
    <property type="component" value="Unassembled WGS sequence"/>
</dbReference>
<protein>
    <submittedName>
        <fullName evidence="1">Uncharacterized protein</fullName>
    </submittedName>
</protein>
<evidence type="ECO:0000313" key="2">
    <source>
        <dbReference type="Proteomes" id="UP001279410"/>
    </source>
</evidence>
<name>A0AAD3MMX5_LATJO</name>
<comment type="caution">
    <text evidence="1">The sequence shown here is derived from an EMBL/GenBank/DDBJ whole genome shotgun (WGS) entry which is preliminary data.</text>
</comment>
<keyword evidence="2" id="KW-1185">Reference proteome</keyword>
<sequence>MGMRVGLGDWVKVSLTSTLMLNSMDFTSKVRRLKLTPDDTMVSFVITSFFTCIPTAKAVETVRKRLLQDTSLYSRSNFTPDQICTLVDLCLTTTYFKYNR</sequence>
<dbReference type="PANTHER" id="PTHR21301">
    <property type="entry name" value="REVERSE TRANSCRIPTASE"/>
    <property type="match status" value="1"/>
</dbReference>
<reference evidence="1" key="1">
    <citation type="submission" date="2022-08" db="EMBL/GenBank/DDBJ databases">
        <title>Genome sequencing of akame (Lates japonicus).</title>
        <authorList>
            <person name="Hashiguchi Y."/>
            <person name="Takahashi H."/>
        </authorList>
    </citation>
    <scope>NUCLEOTIDE SEQUENCE</scope>
    <source>
        <strain evidence="1">Kochi</strain>
    </source>
</reference>
<dbReference type="PANTHER" id="PTHR21301:SF11">
    <property type="entry name" value="GIY-YIG DOMAIN-CONTAINING PROTEIN"/>
    <property type="match status" value="1"/>
</dbReference>
<accession>A0AAD3MMX5</accession>
<dbReference type="AlphaFoldDB" id="A0AAD3MMX5"/>
<organism evidence="1 2">
    <name type="scientific">Lates japonicus</name>
    <name type="common">Japanese lates</name>
    <dbReference type="NCBI Taxonomy" id="270547"/>
    <lineage>
        <taxon>Eukaryota</taxon>
        <taxon>Metazoa</taxon>
        <taxon>Chordata</taxon>
        <taxon>Craniata</taxon>
        <taxon>Vertebrata</taxon>
        <taxon>Euteleostomi</taxon>
        <taxon>Actinopterygii</taxon>
        <taxon>Neopterygii</taxon>
        <taxon>Teleostei</taxon>
        <taxon>Neoteleostei</taxon>
        <taxon>Acanthomorphata</taxon>
        <taxon>Carangaria</taxon>
        <taxon>Carangaria incertae sedis</taxon>
        <taxon>Centropomidae</taxon>
        <taxon>Lates</taxon>
    </lineage>
</organism>
<proteinExistence type="predicted"/>
<evidence type="ECO:0000313" key="1">
    <source>
        <dbReference type="EMBL" id="GLD56451.1"/>
    </source>
</evidence>
<dbReference type="EMBL" id="BRZM01000024">
    <property type="protein sequence ID" value="GLD56451.1"/>
    <property type="molecule type" value="Genomic_DNA"/>
</dbReference>